<feature type="domain" description="ABC transporter" evidence="6">
    <location>
        <begin position="4"/>
        <end position="257"/>
    </location>
</feature>
<dbReference type="GO" id="GO:0005886">
    <property type="term" value="C:plasma membrane"/>
    <property type="evidence" value="ECO:0007669"/>
    <property type="project" value="UniProtKB-SubCell"/>
</dbReference>
<dbReference type="GO" id="GO:0016887">
    <property type="term" value="F:ATP hydrolysis activity"/>
    <property type="evidence" value="ECO:0007669"/>
    <property type="project" value="InterPro"/>
</dbReference>
<organism evidence="7 8">
    <name type="scientific">Streptomyces marincola</name>
    <dbReference type="NCBI Taxonomy" id="2878388"/>
    <lineage>
        <taxon>Bacteria</taxon>
        <taxon>Bacillati</taxon>
        <taxon>Actinomycetota</taxon>
        <taxon>Actinomycetes</taxon>
        <taxon>Kitasatosporales</taxon>
        <taxon>Streptomycetaceae</taxon>
        <taxon>Streptomyces</taxon>
    </lineage>
</organism>
<evidence type="ECO:0000256" key="3">
    <source>
        <dbReference type="ARBA" id="ARBA00022741"/>
    </source>
</evidence>
<protein>
    <submittedName>
        <fullName evidence="7">Methionine ABC transporter ATP-binding protein</fullName>
    </submittedName>
</protein>
<dbReference type="InterPro" id="IPR003593">
    <property type="entry name" value="AAA+_ATPase"/>
</dbReference>
<dbReference type="GO" id="GO:0046677">
    <property type="term" value="P:response to antibiotic"/>
    <property type="evidence" value="ECO:0007669"/>
    <property type="project" value="UniProtKB-KW"/>
</dbReference>
<comment type="subcellular location">
    <subcellularLocation>
        <location evidence="1">Cell membrane</location>
        <topology evidence="1">Peripheral membrane protein</topology>
    </subcellularLocation>
</comment>
<keyword evidence="8" id="KW-1185">Reference proteome</keyword>
<evidence type="ECO:0000313" key="8">
    <source>
        <dbReference type="Proteomes" id="UP000194218"/>
    </source>
</evidence>
<dbReference type="InterPro" id="IPR027417">
    <property type="entry name" value="P-loop_NTPase"/>
</dbReference>
<keyword evidence="5" id="KW-0046">Antibiotic resistance</keyword>
<dbReference type="OrthoDB" id="9804819at2"/>
<evidence type="ECO:0000256" key="2">
    <source>
        <dbReference type="ARBA" id="ARBA00022448"/>
    </source>
</evidence>
<dbReference type="SMART" id="SM00382">
    <property type="entry name" value="AAA"/>
    <property type="match status" value="1"/>
</dbReference>
<dbReference type="Pfam" id="PF00005">
    <property type="entry name" value="ABC_tran"/>
    <property type="match status" value="1"/>
</dbReference>
<dbReference type="Proteomes" id="UP000194218">
    <property type="component" value="Chromosome"/>
</dbReference>
<reference evidence="7 8" key="1">
    <citation type="submission" date="2017-05" db="EMBL/GenBank/DDBJ databases">
        <title>Complete genome sequence of Streptomyces sp. SCSIO 03032 revealed the diverse biosynthetic pathways for its bioactive secondary metabolites.</title>
        <authorList>
            <person name="Ma L."/>
            <person name="Zhu Y."/>
            <person name="Zhang W."/>
            <person name="Zhang G."/>
            <person name="Tian X."/>
            <person name="Zhang S."/>
            <person name="Zhang C."/>
        </authorList>
    </citation>
    <scope>NUCLEOTIDE SEQUENCE [LARGE SCALE GENOMIC DNA]</scope>
    <source>
        <strain evidence="7 8">SCSIO 03032</strain>
    </source>
</reference>
<dbReference type="PANTHER" id="PTHR42711">
    <property type="entry name" value="ABC TRANSPORTER ATP-BINDING PROTEIN"/>
    <property type="match status" value="1"/>
</dbReference>
<evidence type="ECO:0000259" key="6">
    <source>
        <dbReference type="PROSITE" id="PS50893"/>
    </source>
</evidence>
<dbReference type="Gene3D" id="3.40.50.300">
    <property type="entry name" value="P-loop containing nucleotide triphosphate hydrolases"/>
    <property type="match status" value="1"/>
</dbReference>
<gene>
    <name evidence="7" type="ORF">CAG99_26675</name>
</gene>
<dbReference type="EMBL" id="CP021121">
    <property type="protein sequence ID" value="ARQ71940.1"/>
    <property type="molecule type" value="Genomic_DNA"/>
</dbReference>
<dbReference type="InterPro" id="IPR050763">
    <property type="entry name" value="ABC_transporter_ATP-binding"/>
</dbReference>
<dbReference type="SUPFAM" id="SSF52540">
    <property type="entry name" value="P-loop containing nucleoside triphosphate hydrolases"/>
    <property type="match status" value="1"/>
</dbReference>
<dbReference type="RefSeq" id="WP_086161775.1">
    <property type="nucleotide sequence ID" value="NZ_CP021121.1"/>
</dbReference>
<dbReference type="KEGG" id="smao:CAG99_26675"/>
<proteinExistence type="predicted"/>
<keyword evidence="2" id="KW-0813">Transport</keyword>
<dbReference type="PANTHER" id="PTHR42711:SF1">
    <property type="entry name" value="ABC-TRANSPORT PROTEIN, ATP-BINDING COMPONENT"/>
    <property type="match status" value="1"/>
</dbReference>
<evidence type="ECO:0000256" key="5">
    <source>
        <dbReference type="ARBA" id="ARBA00023251"/>
    </source>
</evidence>
<evidence type="ECO:0000256" key="1">
    <source>
        <dbReference type="ARBA" id="ARBA00004202"/>
    </source>
</evidence>
<dbReference type="PROSITE" id="PS50893">
    <property type="entry name" value="ABC_TRANSPORTER_2"/>
    <property type="match status" value="1"/>
</dbReference>
<name>A0A1W7D5R6_9ACTN</name>
<sequence>MSIIHVEDLVKEFRRPKRREGPFGTLRTLFTREYTVNRAVNGVSFDVEPGELVGYLGPNGAGKSTTIKMLTGILEPSAGTVTVAGITPWRERERNARNIGVVFGQRSQLWWDLPLRDSLWLIGKLYDMPRDLFEVRHHQFIELLALEPFLDTPVRQLSLGQRMRGDLAAAMLYAPKILYLDEPTVGLDVVAKEAIRGFIRMLNKESGTTVILTTHDLDDVEQLCERVVLIDKGAVMYDGSINTLKSRYAPYRELVVHTGGRLDDVPGATVIKQEDGRVWLRFDPRHTTSADLIGSILSRHAVSDLSISEPELESVIRNIYANRS</sequence>
<keyword evidence="4 7" id="KW-0067">ATP-binding</keyword>
<keyword evidence="3" id="KW-0547">Nucleotide-binding</keyword>
<dbReference type="InterPro" id="IPR003439">
    <property type="entry name" value="ABC_transporter-like_ATP-bd"/>
</dbReference>
<dbReference type="GO" id="GO:0005524">
    <property type="term" value="F:ATP binding"/>
    <property type="evidence" value="ECO:0007669"/>
    <property type="project" value="UniProtKB-KW"/>
</dbReference>
<evidence type="ECO:0000313" key="7">
    <source>
        <dbReference type="EMBL" id="ARQ71940.1"/>
    </source>
</evidence>
<evidence type="ECO:0000256" key="4">
    <source>
        <dbReference type="ARBA" id="ARBA00022840"/>
    </source>
</evidence>
<dbReference type="AlphaFoldDB" id="A0A1W7D5R6"/>
<accession>A0A1W7D5R6</accession>